<dbReference type="GO" id="GO:0008270">
    <property type="term" value="F:zinc ion binding"/>
    <property type="evidence" value="ECO:0007669"/>
    <property type="project" value="UniProtKB-KW"/>
</dbReference>
<reference evidence="9" key="4">
    <citation type="submission" date="2022-06" db="UniProtKB">
        <authorList>
            <consortium name="EnsemblMetazoa"/>
        </authorList>
    </citation>
    <scope>IDENTIFICATION</scope>
</reference>
<keyword evidence="1 5" id="KW-0479">Metal-binding</keyword>
<dbReference type="PANTHER" id="PTHR12547:SF18">
    <property type="entry name" value="PROTEIN TIS11"/>
    <property type="match status" value="1"/>
</dbReference>
<protein>
    <submittedName>
        <fullName evidence="7">Protein TIS11</fullName>
    </submittedName>
    <submittedName>
        <fullName evidence="8">Zinc finger domain-containing protein 8</fullName>
    </submittedName>
</protein>
<dbReference type="InterPro" id="IPR045877">
    <property type="entry name" value="ZFP36-like"/>
</dbReference>
<feature type="domain" description="C3H1-type" evidence="6">
    <location>
        <begin position="129"/>
        <end position="157"/>
    </location>
</feature>
<dbReference type="SUPFAM" id="SSF90229">
    <property type="entry name" value="CCCH zinc finger"/>
    <property type="match status" value="2"/>
</dbReference>
<reference evidence="8 11" key="1">
    <citation type="journal article" date="2015" name="Parasit. Vectors">
        <title>Draft genome of the scabies mite.</title>
        <authorList>
            <person name="Rider S.D.Jr."/>
            <person name="Morgan M.S."/>
            <person name="Arlian L.G."/>
        </authorList>
    </citation>
    <scope>NUCLEOTIDE SEQUENCE [LARGE SCALE GENOMIC DNA]</scope>
    <source>
        <strain evidence="8">Arlian Lab</strain>
    </source>
</reference>
<dbReference type="AlphaFoldDB" id="A0A131ZZQ7"/>
<feature type="domain" description="C3H1-type" evidence="6">
    <location>
        <begin position="164"/>
        <end position="192"/>
    </location>
</feature>
<organism evidence="8 11">
    <name type="scientific">Sarcoptes scabiei</name>
    <name type="common">Itch mite</name>
    <name type="synonym">Acarus scabiei</name>
    <dbReference type="NCBI Taxonomy" id="52283"/>
    <lineage>
        <taxon>Eukaryota</taxon>
        <taxon>Metazoa</taxon>
        <taxon>Ecdysozoa</taxon>
        <taxon>Arthropoda</taxon>
        <taxon>Chelicerata</taxon>
        <taxon>Arachnida</taxon>
        <taxon>Acari</taxon>
        <taxon>Acariformes</taxon>
        <taxon>Sarcoptiformes</taxon>
        <taxon>Astigmata</taxon>
        <taxon>Psoroptidia</taxon>
        <taxon>Sarcoptoidea</taxon>
        <taxon>Sarcoptidae</taxon>
        <taxon>Sarcoptinae</taxon>
        <taxon>Sarcoptes</taxon>
    </lineage>
</organism>
<sequence length="236" mass="27732">MDAKNSDCLQDKDYNIEEKLIAAIWLHDRDRSSKSIEDIQKDFEKRFNKKAPELDLISMWETCAFKTGSVDPIPNHSSSSSSTSASPNSTMICSVCRKNMDKNNQENNHQSSITSTFNPPSMPMHRTSFYKTEICNRYKRYGRCDYGHACTFAHGSHELKQIPNYKTRLCSNFTQKGYCEFGAKCIFLHERSDDYYYYPNDKPIDYRPRRLEKTRISKENYDRGRSKLYYSKSYRL</sequence>
<dbReference type="GO" id="GO:0010468">
    <property type="term" value="P:regulation of gene expression"/>
    <property type="evidence" value="ECO:0007669"/>
    <property type="project" value="UniProtKB-ARBA"/>
</dbReference>
<evidence type="ECO:0000313" key="7">
    <source>
        <dbReference type="EMBL" id="KAF7492425.1"/>
    </source>
</evidence>
<reference evidence="10" key="2">
    <citation type="journal article" date="2020" name="PLoS Negl. Trop. Dis.">
        <title>High-quality nuclear genome for Sarcoptes scabiei-A critical resource for a neglected parasite.</title>
        <authorList>
            <person name="Korhonen P.K."/>
            <person name="Gasser R.B."/>
            <person name="Ma G."/>
            <person name="Wang T."/>
            <person name="Stroehlein A.J."/>
            <person name="Young N.D."/>
            <person name="Ang C.S."/>
            <person name="Fernando D.D."/>
            <person name="Lu H.C."/>
            <person name="Taylor S."/>
            <person name="Reynolds S.L."/>
            <person name="Mofiz E."/>
            <person name="Najaraj S.H."/>
            <person name="Gowda H."/>
            <person name="Madugundu A."/>
            <person name="Renuse S."/>
            <person name="Holt D."/>
            <person name="Pandey A."/>
            <person name="Papenfuss A.T."/>
            <person name="Fischer K."/>
        </authorList>
    </citation>
    <scope>NUCLEOTIDE SEQUENCE [LARGE SCALE GENOMIC DNA]</scope>
</reference>
<evidence type="ECO:0000313" key="10">
    <source>
        <dbReference type="Proteomes" id="UP000070412"/>
    </source>
</evidence>
<dbReference type="PANTHER" id="PTHR12547">
    <property type="entry name" value="CCCH ZINC FINGER/TIS11-RELATED"/>
    <property type="match status" value="1"/>
</dbReference>
<proteinExistence type="predicted"/>
<dbReference type="SMART" id="SM00356">
    <property type="entry name" value="ZnF_C3H1"/>
    <property type="match status" value="2"/>
</dbReference>
<evidence type="ECO:0000313" key="8">
    <source>
        <dbReference type="EMBL" id="KPM04147.1"/>
    </source>
</evidence>
<dbReference type="InterPro" id="IPR000571">
    <property type="entry name" value="Znf_CCCH"/>
</dbReference>
<dbReference type="EnsemblMetazoa" id="SSS_6547s_mrna">
    <property type="protein sequence ID" value="KAF7492425.1"/>
    <property type="gene ID" value="SSS_6547"/>
</dbReference>
<gene>
    <name evidence="8" type="ORF">QR98_0025890</name>
    <name evidence="7" type="ORF">SSS_6547</name>
</gene>
<evidence type="ECO:0000313" key="9">
    <source>
        <dbReference type="EnsemblMetazoa" id="KAF7492425.1"/>
    </source>
</evidence>
<dbReference type="Proteomes" id="UP000070412">
    <property type="component" value="Unassembled WGS sequence"/>
</dbReference>
<dbReference type="EMBL" id="WVUK01000056">
    <property type="protein sequence ID" value="KAF7492425.1"/>
    <property type="molecule type" value="Genomic_DNA"/>
</dbReference>
<dbReference type="OMA" id="HERSDDY"/>
<dbReference type="PROSITE" id="PS50103">
    <property type="entry name" value="ZF_C3H1"/>
    <property type="match status" value="2"/>
</dbReference>
<evidence type="ECO:0000259" key="6">
    <source>
        <dbReference type="PROSITE" id="PS50103"/>
    </source>
</evidence>
<evidence type="ECO:0000256" key="5">
    <source>
        <dbReference type="PROSITE-ProRule" id="PRU00723"/>
    </source>
</evidence>
<dbReference type="Pfam" id="PF00642">
    <property type="entry name" value="zf-CCCH"/>
    <property type="match status" value="2"/>
</dbReference>
<evidence type="ECO:0000256" key="3">
    <source>
        <dbReference type="ARBA" id="ARBA00022771"/>
    </source>
</evidence>
<dbReference type="Proteomes" id="UP000616769">
    <property type="component" value="Unassembled WGS sequence"/>
</dbReference>
<dbReference type="EMBL" id="JXLN01007572">
    <property type="protein sequence ID" value="KPM04147.1"/>
    <property type="molecule type" value="Genomic_DNA"/>
</dbReference>
<dbReference type="GO" id="GO:0051252">
    <property type="term" value="P:regulation of RNA metabolic process"/>
    <property type="evidence" value="ECO:0007669"/>
    <property type="project" value="UniProtKB-ARBA"/>
</dbReference>
<dbReference type="InterPro" id="IPR036855">
    <property type="entry name" value="Znf_CCCH_sf"/>
</dbReference>
<keyword evidence="2" id="KW-0677">Repeat</keyword>
<name>A0A131ZZQ7_SARSC</name>
<feature type="zinc finger region" description="C3H1-type" evidence="5">
    <location>
        <begin position="164"/>
        <end position="192"/>
    </location>
</feature>
<evidence type="ECO:0000256" key="1">
    <source>
        <dbReference type="ARBA" id="ARBA00022723"/>
    </source>
</evidence>
<keyword evidence="3 5" id="KW-0863">Zinc-finger</keyword>
<dbReference type="FunFam" id="4.10.1000.10:FF:000003">
    <property type="entry name" value="Zinc finger CCCH domain-containing protein"/>
    <property type="match status" value="1"/>
</dbReference>
<keyword evidence="10" id="KW-1185">Reference proteome</keyword>
<accession>A0A131ZZQ7</accession>
<evidence type="ECO:0000256" key="4">
    <source>
        <dbReference type="ARBA" id="ARBA00022833"/>
    </source>
</evidence>
<feature type="zinc finger region" description="C3H1-type" evidence="5">
    <location>
        <begin position="129"/>
        <end position="157"/>
    </location>
</feature>
<dbReference type="GO" id="GO:0003729">
    <property type="term" value="F:mRNA binding"/>
    <property type="evidence" value="ECO:0007669"/>
    <property type="project" value="InterPro"/>
</dbReference>
<keyword evidence="4 5" id="KW-0862">Zinc</keyword>
<dbReference type="VEuPathDB" id="VectorBase:SSCA010653"/>
<evidence type="ECO:0000313" key="11">
    <source>
        <dbReference type="Proteomes" id="UP000616769"/>
    </source>
</evidence>
<dbReference type="OrthoDB" id="410307at2759"/>
<evidence type="ECO:0000256" key="2">
    <source>
        <dbReference type="ARBA" id="ARBA00022737"/>
    </source>
</evidence>
<dbReference type="Gene3D" id="4.10.1000.10">
    <property type="entry name" value="Zinc finger, CCCH-type"/>
    <property type="match status" value="2"/>
</dbReference>
<reference evidence="7" key="3">
    <citation type="submission" date="2020-01" db="EMBL/GenBank/DDBJ databases">
        <authorList>
            <person name="Korhonen P.K.K."/>
            <person name="Guangxu M.G."/>
            <person name="Wang T.W."/>
            <person name="Stroehlein A.J.S."/>
            <person name="Young N.D."/>
            <person name="Ang C.-S.A."/>
            <person name="Fernando D.W.F."/>
            <person name="Lu H.L."/>
            <person name="Taylor S.T."/>
            <person name="Ehtesham M.E.M."/>
            <person name="Najaraj S.H.N."/>
            <person name="Harsha G.H.G."/>
            <person name="Madugundu A.M."/>
            <person name="Renuse S.R."/>
            <person name="Holt D.H."/>
            <person name="Pandey A.P."/>
            <person name="Papenfuss A.P."/>
            <person name="Gasser R.B.G."/>
            <person name="Fischer K.F."/>
        </authorList>
    </citation>
    <scope>NUCLEOTIDE SEQUENCE</scope>
    <source>
        <strain evidence="7">SSS_KF_BRIS2020</strain>
    </source>
</reference>